<dbReference type="SUPFAM" id="SSF52166">
    <property type="entry name" value="Ribosomal protein L4"/>
    <property type="match status" value="1"/>
</dbReference>
<dbReference type="InterPro" id="IPR023574">
    <property type="entry name" value="Ribosomal_uL4_dom_sf"/>
</dbReference>
<comment type="function">
    <text evidence="5">Forms part of the polypeptide exit tunnel.</text>
</comment>
<dbReference type="PANTHER" id="PTHR10746">
    <property type="entry name" value="50S RIBOSOMAL PROTEIN L4"/>
    <property type="match status" value="1"/>
</dbReference>
<dbReference type="InterPro" id="IPR013005">
    <property type="entry name" value="Ribosomal_uL4-like"/>
</dbReference>
<evidence type="ECO:0000256" key="1">
    <source>
        <dbReference type="ARBA" id="ARBA00010528"/>
    </source>
</evidence>
<accession>A0A1F5MFG8</accession>
<evidence type="ECO:0000256" key="3">
    <source>
        <dbReference type="ARBA" id="ARBA00023274"/>
    </source>
</evidence>
<dbReference type="Pfam" id="PF00573">
    <property type="entry name" value="Ribosomal_L4"/>
    <property type="match status" value="1"/>
</dbReference>
<evidence type="ECO:0000313" key="7">
    <source>
        <dbReference type="Proteomes" id="UP000183317"/>
    </source>
</evidence>
<gene>
    <name evidence="5" type="primary">rplD</name>
    <name evidence="6" type="ORF">A3J13_02420</name>
</gene>
<keyword evidence="2 5" id="KW-0689">Ribosomal protein</keyword>
<proteinExistence type="inferred from homology"/>
<dbReference type="GO" id="GO:0003735">
    <property type="term" value="F:structural constituent of ribosome"/>
    <property type="evidence" value="ECO:0007669"/>
    <property type="project" value="InterPro"/>
</dbReference>
<name>A0A1F5MFG8_9BACT</name>
<evidence type="ECO:0000256" key="2">
    <source>
        <dbReference type="ARBA" id="ARBA00022980"/>
    </source>
</evidence>
<reference evidence="6 7" key="1">
    <citation type="journal article" date="2016" name="Nat. Commun.">
        <title>Thousands of microbial genomes shed light on interconnected biogeochemical processes in an aquifer system.</title>
        <authorList>
            <person name="Anantharaman K."/>
            <person name="Brown C.T."/>
            <person name="Hug L.A."/>
            <person name="Sharon I."/>
            <person name="Castelle C.J."/>
            <person name="Probst A.J."/>
            <person name="Thomas B.C."/>
            <person name="Singh A."/>
            <person name="Wilkins M.J."/>
            <person name="Karaoz U."/>
            <person name="Brodie E.L."/>
            <person name="Williams K.H."/>
            <person name="Hubbard S.S."/>
            <person name="Banfield J.F."/>
        </authorList>
    </citation>
    <scope>NUCLEOTIDE SEQUENCE [LARGE SCALE GENOMIC DNA]</scope>
</reference>
<keyword evidence="3 5" id="KW-0687">Ribonucleoprotein</keyword>
<dbReference type="NCBIfam" id="TIGR03953">
    <property type="entry name" value="rplD_bact"/>
    <property type="match status" value="1"/>
</dbReference>
<evidence type="ECO:0000313" key="6">
    <source>
        <dbReference type="EMBL" id="OGE64112.1"/>
    </source>
</evidence>
<dbReference type="Gene3D" id="3.40.1370.10">
    <property type="match status" value="1"/>
</dbReference>
<dbReference type="AlphaFoldDB" id="A0A1F5MFG8"/>
<evidence type="ECO:0000256" key="5">
    <source>
        <dbReference type="HAMAP-Rule" id="MF_01328"/>
    </source>
</evidence>
<comment type="similarity">
    <text evidence="1 5">Belongs to the universal ribosomal protein uL4 family.</text>
</comment>
<keyword evidence="5" id="KW-0699">rRNA-binding</keyword>
<protein>
    <recommendedName>
        <fullName evidence="4 5">Large ribosomal subunit protein uL4</fullName>
    </recommendedName>
</protein>
<comment type="function">
    <text evidence="5">One of the primary rRNA binding proteins, this protein initially binds near the 5'-end of the 23S rRNA. It is important during the early stages of 50S assembly. It makes multiple contacts with different domains of the 23S rRNA in the assembled 50S subunit and ribosome.</text>
</comment>
<dbReference type="HAMAP" id="MF_01328_B">
    <property type="entry name" value="Ribosomal_uL4_B"/>
    <property type="match status" value="1"/>
</dbReference>
<dbReference type="Proteomes" id="UP000183317">
    <property type="component" value="Unassembled WGS sequence"/>
</dbReference>
<evidence type="ECO:0000256" key="4">
    <source>
        <dbReference type="ARBA" id="ARBA00035244"/>
    </source>
</evidence>
<dbReference type="GO" id="GO:0019843">
    <property type="term" value="F:rRNA binding"/>
    <property type="evidence" value="ECO:0007669"/>
    <property type="project" value="UniProtKB-UniRule"/>
</dbReference>
<dbReference type="GO" id="GO:0005840">
    <property type="term" value="C:ribosome"/>
    <property type="evidence" value="ECO:0007669"/>
    <property type="project" value="UniProtKB-KW"/>
</dbReference>
<organism evidence="6 7">
    <name type="scientific">Candidatus Daviesbacteria bacterium RIFCSPLOWO2_02_FULL_36_8</name>
    <dbReference type="NCBI Taxonomy" id="1797793"/>
    <lineage>
        <taxon>Bacteria</taxon>
        <taxon>Candidatus Daviesiibacteriota</taxon>
    </lineage>
</organism>
<dbReference type="EMBL" id="MFDU01000047">
    <property type="protein sequence ID" value="OGE64112.1"/>
    <property type="molecule type" value="Genomic_DNA"/>
</dbReference>
<sequence length="207" mass="22589">MPVYSLLGNSAGTLSLPKEIFGKEINKKLLAQAMRVYMTNRKSLPGNTKTRGEVEGSTAKIYNQKGTGRARHGGVRAPIFVGGGIAFGPQSRKVRLELPQKMRKAALYVAMSEKLSDKKIIGFSGLEKATGKTKEMSHLLKKINVSSALIVTGEKQDNIARGFKNISGIIVLPANLINTYEVLKHNMLILTKEGLAKLENPIEKEAK</sequence>
<dbReference type="GO" id="GO:1990904">
    <property type="term" value="C:ribonucleoprotein complex"/>
    <property type="evidence" value="ECO:0007669"/>
    <property type="project" value="UniProtKB-KW"/>
</dbReference>
<dbReference type="PANTHER" id="PTHR10746:SF6">
    <property type="entry name" value="LARGE RIBOSOMAL SUBUNIT PROTEIN UL4M"/>
    <property type="match status" value="1"/>
</dbReference>
<dbReference type="InterPro" id="IPR002136">
    <property type="entry name" value="Ribosomal_uL4"/>
</dbReference>
<keyword evidence="5" id="KW-0694">RNA-binding</keyword>
<comment type="caution">
    <text evidence="6">The sequence shown here is derived from an EMBL/GenBank/DDBJ whole genome shotgun (WGS) entry which is preliminary data.</text>
</comment>
<comment type="subunit">
    <text evidence="5">Part of the 50S ribosomal subunit.</text>
</comment>
<dbReference type="GO" id="GO:0006412">
    <property type="term" value="P:translation"/>
    <property type="evidence" value="ECO:0007669"/>
    <property type="project" value="UniProtKB-UniRule"/>
</dbReference>